<dbReference type="OrthoDB" id="3827911at2"/>
<dbReference type="Pfam" id="PF21853">
    <property type="entry name" value="DUF6912"/>
    <property type="match status" value="1"/>
</dbReference>
<comment type="caution">
    <text evidence="1">The sequence shown here is derived from an EMBL/GenBank/DDBJ whole genome shotgun (WGS) entry which is preliminary data.</text>
</comment>
<dbReference type="InterPro" id="IPR054206">
    <property type="entry name" value="DUF6912"/>
</dbReference>
<keyword evidence="2" id="KW-1185">Reference proteome</keyword>
<organism evidence="1 2">
    <name type="scientific">Enemella evansiae</name>
    <dbReference type="NCBI Taxonomy" id="2016499"/>
    <lineage>
        <taxon>Bacteria</taxon>
        <taxon>Bacillati</taxon>
        <taxon>Actinomycetota</taxon>
        <taxon>Actinomycetes</taxon>
        <taxon>Propionibacteriales</taxon>
        <taxon>Propionibacteriaceae</taxon>
        <taxon>Enemella</taxon>
    </lineage>
</organism>
<evidence type="ECO:0000313" key="1">
    <source>
        <dbReference type="EMBL" id="OYO14483.1"/>
    </source>
</evidence>
<dbReference type="Proteomes" id="UP000215896">
    <property type="component" value="Unassembled WGS sequence"/>
</dbReference>
<dbReference type="AlphaFoldDB" id="A0A255GJF0"/>
<sequence length="175" mass="19090">MGTMVFWATTPAAVRRFAETGSQSVADKVFAATDELRAAFGYQPSDDEDADFAAQLFASLQCLVDGGDRLVVAVELDRAPVAAATGPELGRVGQVQLPWRRVRAIFRDAPEDLAELRAYAESLQGKEIEALWEDDQVRGVLTEHDLLWYDGSELAQALDGLRDPDPVAADPRKDA</sequence>
<proteinExistence type="predicted"/>
<protein>
    <submittedName>
        <fullName evidence="1">Uncharacterized protein</fullName>
    </submittedName>
</protein>
<accession>A0A255GJF0</accession>
<dbReference type="EMBL" id="NMVO01000012">
    <property type="protein sequence ID" value="OYO14483.1"/>
    <property type="molecule type" value="Genomic_DNA"/>
</dbReference>
<reference evidence="1 2" key="1">
    <citation type="submission" date="2017-07" db="EMBL/GenBank/DDBJ databases">
        <title>Draft whole genome sequences of clinical Proprionibacteriaceae strains.</title>
        <authorList>
            <person name="Bernier A.-M."/>
            <person name="Bernard K."/>
            <person name="Domingo M.-C."/>
        </authorList>
    </citation>
    <scope>NUCLEOTIDE SEQUENCE [LARGE SCALE GENOMIC DNA]</scope>
    <source>
        <strain evidence="1 2">NML 030167</strain>
    </source>
</reference>
<dbReference type="RefSeq" id="WP_094405271.1">
    <property type="nucleotide sequence ID" value="NZ_NMVM01000005.1"/>
</dbReference>
<name>A0A255GJF0_9ACTN</name>
<gene>
    <name evidence="1" type="ORF">CGZ94_07760</name>
</gene>
<evidence type="ECO:0000313" key="2">
    <source>
        <dbReference type="Proteomes" id="UP000215896"/>
    </source>
</evidence>